<dbReference type="Gene3D" id="3.30.2270.10">
    <property type="entry name" value="Folate-binding superfamily"/>
    <property type="match status" value="1"/>
</dbReference>
<protein>
    <submittedName>
        <fullName evidence="1">Sarcosine oxidase subunit delta family protein</fullName>
    </submittedName>
</protein>
<dbReference type="InterPro" id="IPR006279">
    <property type="entry name" value="SoxD"/>
</dbReference>
<keyword evidence="2" id="KW-1185">Reference proteome</keyword>
<dbReference type="RefSeq" id="WP_161422915.1">
    <property type="nucleotide sequence ID" value="NZ_JARWMY010000012.1"/>
</dbReference>
<dbReference type="InterPro" id="IPR038561">
    <property type="entry name" value="SoxD_sf"/>
</dbReference>
<reference evidence="1 2" key="1">
    <citation type="submission" date="2019-12" db="EMBL/GenBank/DDBJ databases">
        <title>Draft genome sequencing of Halomonas icarensis D1-1.</title>
        <authorList>
            <person name="Pandiyan K."/>
            <person name="Kushwaha P."/>
            <person name="Gowdham M."/>
            <person name="Chakdar H."/>
            <person name="Singh A."/>
            <person name="Kumar M."/>
            <person name="Saxena A.K."/>
        </authorList>
    </citation>
    <scope>NUCLEOTIDE SEQUENCE [LARGE SCALE GENOMIC DNA]</scope>
    <source>
        <strain evidence="1 2">D1-1</strain>
    </source>
</reference>
<dbReference type="GO" id="GO:0046653">
    <property type="term" value="P:tetrahydrofolate metabolic process"/>
    <property type="evidence" value="ECO:0007669"/>
    <property type="project" value="InterPro"/>
</dbReference>
<dbReference type="AlphaFoldDB" id="A0A7X4VY16"/>
<sequence length="124" mass="14238">MFYIHCPYCDEYRDEEEFHPKGQAHIARPEDPESCTDDQWGAYLFFRDNPRGIHHELWVHAIGCRKFFNITRNSASYEILETYRMGEQPRFSAEHPEGKSVETVAAEKVAAEAGMVAGQEGVKA</sequence>
<evidence type="ECO:0000313" key="2">
    <source>
        <dbReference type="Proteomes" id="UP000448235"/>
    </source>
</evidence>
<proteinExistence type="predicted"/>
<name>A0A7X4VY16_9GAMM</name>
<dbReference type="Proteomes" id="UP000448235">
    <property type="component" value="Unassembled WGS sequence"/>
</dbReference>
<dbReference type="GO" id="GO:0008115">
    <property type="term" value="F:sarcosine oxidase activity"/>
    <property type="evidence" value="ECO:0007669"/>
    <property type="project" value="InterPro"/>
</dbReference>
<gene>
    <name evidence="1" type="ORF">GRB80_06175</name>
</gene>
<organism evidence="1 2">
    <name type="scientific">Halomonas icarae</name>
    <dbReference type="NCBI Taxonomy" id="2691040"/>
    <lineage>
        <taxon>Bacteria</taxon>
        <taxon>Pseudomonadati</taxon>
        <taxon>Pseudomonadota</taxon>
        <taxon>Gammaproteobacteria</taxon>
        <taxon>Oceanospirillales</taxon>
        <taxon>Halomonadaceae</taxon>
        <taxon>Halomonas</taxon>
    </lineage>
</organism>
<dbReference type="Pfam" id="PF04267">
    <property type="entry name" value="SoxD"/>
    <property type="match status" value="1"/>
</dbReference>
<comment type="caution">
    <text evidence="1">The sequence shown here is derived from an EMBL/GenBank/DDBJ whole genome shotgun (WGS) entry which is preliminary data.</text>
</comment>
<accession>A0A7X4VY16</accession>
<evidence type="ECO:0000313" key="1">
    <source>
        <dbReference type="EMBL" id="NAW12427.1"/>
    </source>
</evidence>
<dbReference type="EMBL" id="WUTS01000001">
    <property type="protein sequence ID" value="NAW12427.1"/>
    <property type="molecule type" value="Genomic_DNA"/>
</dbReference>
<dbReference type="NCBIfam" id="TIGR01374">
    <property type="entry name" value="soxD"/>
    <property type="match status" value="1"/>
</dbReference>